<reference evidence="12" key="2">
    <citation type="submission" date="2025-08" db="UniProtKB">
        <authorList>
            <consortium name="Ensembl"/>
        </authorList>
    </citation>
    <scope>IDENTIFICATION</scope>
    <source>
        <strain evidence="12">Glennie</strain>
    </source>
</reference>
<dbReference type="GO" id="GO:0038111">
    <property type="term" value="P:interleukin-7-mediated signaling pathway"/>
    <property type="evidence" value="ECO:0000318"/>
    <property type="project" value="GO_Central"/>
</dbReference>
<evidence type="ECO:0000256" key="10">
    <source>
        <dbReference type="SAM" id="MobiDB-lite"/>
    </source>
</evidence>
<dbReference type="GeneTree" id="ENSGT00390000004451"/>
<keyword evidence="6" id="KW-0732">Signal</keyword>
<evidence type="ECO:0000313" key="12">
    <source>
        <dbReference type="Ensembl" id="ENSOANP00000050784.1"/>
    </source>
</evidence>
<proteinExistence type="inferred from homology"/>
<dbReference type="Ensembl" id="ENSOANT00000061529.1">
    <property type="protein sequence ID" value="ENSOANP00000050784.1"/>
    <property type="gene ID" value="ENSOANG00000046360.1"/>
</dbReference>
<dbReference type="Gene3D" id="1.20.1250.50">
    <property type="match status" value="1"/>
</dbReference>
<dbReference type="GO" id="GO:0005125">
    <property type="term" value="F:cytokine activity"/>
    <property type="evidence" value="ECO:0000318"/>
    <property type="project" value="GO_Central"/>
</dbReference>
<keyword evidence="8" id="KW-1015">Disulfide bond</keyword>
<dbReference type="Bgee" id="ENSOANG00000046360">
    <property type="expression patterns" value="Expressed in fibroblast and 5 other cell types or tissues"/>
</dbReference>
<dbReference type="AlphaFoldDB" id="A0A6I8PA48"/>
<keyword evidence="5" id="KW-0964">Secreted</keyword>
<evidence type="ECO:0000256" key="6">
    <source>
        <dbReference type="ARBA" id="ARBA00022729"/>
    </source>
</evidence>
<dbReference type="GO" id="GO:0008083">
    <property type="term" value="F:growth factor activity"/>
    <property type="evidence" value="ECO:0007669"/>
    <property type="project" value="UniProtKB-KW"/>
</dbReference>
<name>A0A6I8PA48_ORNAN</name>
<dbReference type="PANTHER" id="PTHR48492:SF1">
    <property type="entry name" value="INTERLEUKIN-7"/>
    <property type="match status" value="1"/>
</dbReference>
<evidence type="ECO:0000313" key="13">
    <source>
        <dbReference type="Proteomes" id="UP000002279"/>
    </source>
</evidence>
<sequence>MGHRAPGPPWRPGPAGGHEVITVFFRYVFGIPPLILVLVPVSSSPDCERKTLNRENEEYVNVLLPGINRLKNLSHAEVTAHVSNSCRGREPNWLKKLSCSDSKEGMYLYLCQAACKMLQIAKANIGEALNRQLSFVSRDTIDILCCNCHQVREKLRRAEREKETEDPSLTEPYPTRSVVSLPSPLPPMVWSSLASPARGRMAMGGGGAARVWFFLLLLCAGHCTKRLDWLDTVPVPYGTHPFYRRGVRYRELK</sequence>
<keyword evidence="13" id="KW-1185">Reference proteome</keyword>
<reference evidence="12" key="3">
    <citation type="submission" date="2025-09" db="UniProtKB">
        <authorList>
            <consortium name="Ensembl"/>
        </authorList>
    </citation>
    <scope>IDENTIFICATION</scope>
    <source>
        <strain evidence="12">Glennie</strain>
    </source>
</reference>
<organism evidence="12 13">
    <name type="scientific">Ornithorhynchus anatinus</name>
    <name type="common">Duckbill platypus</name>
    <dbReference type="NCBI Taxonomy" id="9258"/>
    <lineage>
        <taxon>Eukaryota</taxon>
        <taxon>Metazoa</taxon>
        <taxon>Chordata</taxon>
        <taxon>Craniata</taxon>
        <taxon>Vertebrata</taxon>
        <taxon>Euteleostomi</taxon>
        <taxon>Mammalia</taxon>
        <taxon>Monotremata</taxon>
        <taxon>Ornithorhynchidae</taxon>
        <taxon>Ornithorhynchus</taxon>
    </lineage>
</organism>
<keyword evidence="4" id="KW-0202">Cytokine</keyword>
<dbReference type="InParanoid" id="A0A6I8PA48"/>
<keyword evidence="11" id="KW-1133">Transmembrane helix</keyword>
<evidence type="ECO:0000256" key="8">
    <source>
        <dbReference type="ARBA" id="ARBA00023157"/>
    </source>
</evidence>
<feature type="region of interest" description="Disordered" evidence="10">
    <location>
        <begin position="157"/>
        <end position="176"/>
    </location>
</feature>
<dbReference type="Pfam" id="PF01415">
    <property type="entry name" value="IL7"/>
    <property type="match status" value="1"/>
</dbReference>
<dbReference type="InterPro" id="IPR038325">
    <property type="entry name" value="IL7_sf"/>
</dbReference>
<keyword evidence="7" id="KW-0339">Growth factor</keyword>
<evidence type="ECO:0000256" key="7">
    <source>
        <dbReference type="ARBA" id="ARBA00023030"/>
    </source>
</evidence>
<dbReference type="GO" id="GO:0005615">
    <property type="term" value="C:extracellular space"/>
    <property type="evidence" value="ECO:0000318"/>
    <property type="project" value="GO_Central"/>
</dbReference>
<evidence type="ECO:0000256" key="2">
    <source>
        <dbReference type="ARBA" id="ARBA00007621"/>
    </source>
</evidence>
<evidence type="ECO:0000256" key="3">
    <source>
        <dbReference type="ARBA" id="ARBA00019460"/>
    </source>
</evidence>
<comment type="subcellular location">
    <subcellularLocation>
        <location evidence="1">Secreted</location>
    </subcellularLocation>
</comment>
<evidence type="ECO:0000256" key="9">
    <source>
        <dbReference type="ARBA" id="ARBA00023180"/>
    </source>
</evidence>
<reference evidence="12 13" key="1">
    <citation type="journal article" date="2008" name="Nature">
        <title>Genome analysis of the platypus reveals unique signatures of evolution.</title>
        <authorList>
            <person name="Warren W.C."/>
            <person name="Hillier L.W."/>
            <person name="Marshall Graves J.A."/>
            <person name="Birney E."/>
            <person name="Ponting C.P."/>
            <person name="Grutzner F."/>
            <person name="Belov K."/>
            <person name="Miller W."/>
            <person name="Clarke L."/>
            <person name="Chinwalla A.T."/>
            <person name="Yang S.P."/>
            <person name="Heger A."/>
            <person name="Locke D.P."/>
            <person name="Miethke P."/>
            <person name="Waters P.D."/>
            <person name="Veyrunes F."/>
            <person name="Fulton L."/>
            <person name="Fulton B."/>
            <person name="Graves T."/>
            <person name="Wallis J."/>
            <person name="Puente X.S."/>
            <person name="Lopez-Otin C."/>
            <person name="Ordonez G.R."/>
            <person name="Eichler E.E."/>
            <person name="Chen L."/>
            <person name="Cheng Z."/>
            <person name="Deakin J.E."/>
            <person name="Alsop A."/>
            <person name="Thompson K."/>
            <person name="Kirby P."/>
            <person name="Papenfuss A.T."/>
            <person name="Wakefield M.J."/>
            <person name="Olender T."/>
            <person name="Lancet D."/>
            <person name="Huttley G.A."/>
            <person name="Smit A.F."/>
            <person name="Pask A."/>
            <person name="Temple-Smith P."/>
            <person name="Batzer M.A."/>
            <person name="Walker J.A."/>
            <person name="Konkel M.K."/>
            <person name="Harris R.S."/>
            <person name="Whittington C.M."/>
            <person name="Wong E.S."/>
            <person name="Gemmell N.J."/>
            <person name="Buschiazzo E."/>
            <person name="Vargas Jentzsch I.M."/>
            <person name="Merkel A."/>
            <person name="Schmitz J."/>
            <person name="Zemann A."/>
            <person name="Churakov G."/>
            <person name="Kriegs J.O."/>
            <person name="Brosius J."/>
            <person name="Murchison E.P."/>
            <person name="Sachidanandam R."/>
            <person name="Smith C."/>
            <person name="Hannon G.J."/>
            <person name="Tsend-Ayush E."/>
            <person name="McMillan D."/>
            <person name="Attenborough R."/>
            <person name="Rens W."/>
            <person name="Ferguson-Smith M."/>
            <person name="Lefevre C.M."/>
            <person name="Sharp J.A."/>
            <person name="Nicholas K.R."/>
            <person name="Ray D.A."/>
            <person name="Kube M."/>
            <person name="Reinhardt R."/>
            <person name="Pringle T.H."/>
            <person name="Taylor J."/>
            <person name="Jones R.C."/>
            <person name="Nixon B."/>
            <person name="Dacheux J.L."/>
            <person name="Niwa H."/>
            <person name="Sekita Y."/>
            <person name="Huang X."/>
            <person name="Stark A."/>
            <person name="Kheradpour P."/>
            <person name="Kellis M."/>
            <person name="Flicek P."/>
            <person name="Chen Y."/>
            <person name="Webber C."/>
            <person name="Hardison R."/>
            <person name="Nelson J."/>
            <person name="Hallsworth-Pepin K."/>
            <person name="Delehaunty K."/>
            <person name="Markovic C."/>
            <person name="Minx P."/>
            <person name="Feng Y."/>
            <person name="Kremitzki C."/>
            <person name="Mitreva M."/>
            <person name="Glasscock J."/>
            <person name="Wylie T."/>
            <person name="Wohldmann P."/>
            <person name="Thiru P."/>
            <person name="Nhan M.N."/>
            <person name="Pohl C.S."/>
            <person name="Smith S.M."/>
            <person name="Hou S."/>
            <person name="Nefedov M."/>
            <person name="de Jong P.J."/>
            <person name="Renfree M.B."/>
            <person name="Mardis E.R."/>
            <person name="Wilson R.K."/>
        </authorList>
    </citation>
    <scope>NUCLEOTIDE SEQUENCE [LARGE SCALE GENOMIC DNA]</scope>
    <source>
        <strain evidence="12 13">Glennie</strain>
    </source>
</reference>
<evidence type="ECO:0000256" key="1">
    <source>
        <dbReference type="ARBA" id="ARBA00004613"/>
    </source>
</evidence>
<dbReference type="PANTHER" id="PTHR48492">
    <property type="entry name" value="INTERLEUKIN-7"/>
    <property type="match status" value="1"/>
</dbReference>
<dbReference type="Proteomes" id="UP000002279">
    <property type="component" value="Chromosome 7"/>
</dbReference>
<feature type="transmembrane region" description="Helical" evidence="11">
    <location>
        <begin position="20"/>
        <end position="41"/>
    </location>
</feature>
<keyword evidence="11" id="KW-0472">Membrane</keyword>
<dbReference type="GO" id="GO:0005139">
    <property type="term" value="F:interleukin-7 receptor binding"/>
    <property type="evidence" value="ECO:0007669"/>
    <property type="project" value="InterPro"/>
</dbReference>
<comment type="similarity">
    <text evidence="2">Belongs to the IL-7/IL-9 family.</text>
</comment>
<protein>
    <recommendedName>
        <fullName evidence="3">Interleukin-7</fullName>
    </recommendedName>
</protein>
<dbReference type="GO" id="GO:0006955">
    <property type="term" value="P:immune response"/>
    <property type="evidence" value="ECO:0007669"/>
    <property type="project" value="InterPro"/>
</dbReference>
<evidence type="ECO:0000256" key="11">
    <source>
        <dbReference type="SAM" id="Phobius"/>
    </source>
</evidence>
<dbReference type="InterPro" id="IPR001181">
    <property type="entry name" value="IL-7"/>
</dbReference>
<accession>A0A6I8PA48</accession>
<keyword evidence="9" id="KW-0325">Glycoprotein</keyword>
<evidence type="ECO:0000256" key="4">
    <source>
        <dbReference type="ARBA" id="ARBA00022514"/>
    </source>
</evidence>
<evidence type="ECO:0000256" key="5">
    <source>
        <dbReference type="ARBA" id="ARBA00022525"/>
    </source>
</evidence>
<keyword evidence="11" id="KW-0812">Transmembrane</keyword>
<dbReference type="FunCoup" id="A0A6I8PA48">
    <property type="interactions" value="593"/>
</dbReference>